<gene>
    <name evidence="1" type="ORF">P280DRAFT_552799</name>
</gene>
<dbReference type="Proteomes" id="UP000799753">
    <property type="component" value="Unassembled WGS sequence"/>
</dbReference>
<dbReference type="AlphaFoldDB" id="A0A6A6RQB5"/>
<reference evidence="1" key="1">
    <citation type="journal article" date="2020" name="Stud. Mycol.">
        <title>101 Dothideomycetes genomes: a test case for predicting lifestyles and emergence of pathogens.</title>
        <authorList>
            <person name="Haridas S."/>
            <person name="Albert R."/>
            <person name="Binder M."/>
            <person name="Bloem J."/>
            <person name="Labutti K."/>
            <person name="Salamov A."/>
            <person name="Andreopoulos B."/>
            <person name="Baker S."/>
            <person name="Barry K."/>
            <person name="Bills G."/>
            <person name="Bluhm B."/>
            <person name="Cannon C."/>
            <person name="Castanera R."/>
            <person name="Culley D."/>
            <person name="Daum C."/>
            <person name="Ezra D."/>
            <person name="Gonzalez J."/>
            <person name="Henrissat B."/>
            <person name="Kuo A."/>
            <person name="Liang C."/>
            <person name="Lipzen A."/>
            <person name="Lutzoni F."/>
            <person name="Magnuson J."/>
            <person name="Mondo S."/>
            <person name="Nolan M."/>
            <person name="Ohm R."/>
            <person name="Pangilinan J."/>
            <person name="Park H.-J."/>
            <person name="Ramirez L."/>
            <person name="Alfaro M."/>
            <person name="Sun H."/>
            <person name="Tritt A."/>
            <person name="Yoshinaga Y."/>
            <person name="Zwiers L.-H."/>
            <person name="Turgeon B."/>
            <person name="Goodwin S."/>
            <person name="Spatafora J."/>
            <person name="Crous P."/>
            <person name="Grigoriev I."/>
        </authorList>
    </citation>
    <scope>NUCLEOTIDE SEQUENCE</scope>
    <source>
        <strain evidence="1">CBS 473.64</strain>
    </source>
</reference>
<name>A0A6A6RQB5_9PLEO</name>
<protein>
    <submittedName>
        <fullName evidence="1">Uncharacterized protein</fullName>
    </submittedName>
</protein>
<evidence type="ECO:0000313" key="2">
    <source>
        <dbReference type="Proteomes" id="UP000799753"/>
    </source>
</evidence>
<keyword evidence="2" id="KW-1185">Reference proteome</keyword>
<accession>A0A6A6RQB5</accession>
<sequence>MAIGDCQVVFATHDFSSGGLFESFKSYRVVRRRCTDPGAVTEDGIVYGLSLTAVGGSGGDSEVGDSEVGVQSAHYGWIRELSRPALEAELTAGKLVVVTIVPYPSGKAYLRRWSRWSTSLGVQQSFWEGRGQWESR</sequence>
<proteinExistence type="predicted"/>
<evidence type="ECO:0000313" key="1">
    <source>
        <dbReference type="EMBL" id="KAF2636623.1"/>
    </source>
</evidence>
<dbReference type="EMBL" id="MU006797">
    <property type="protein sequence ID" value="KAF2636623.1"/>
    <property type="molecule type" value="Genomic_DNA"/>
</dbReference>
<organism evidence="1 2">
    <name type="scientific">Massarina eburnea CBS 473.64</name>
    <dbReference type="NCBI Taxonomy" id="1395130"/>
    <lineage>
        <taxon>Eukaryota</taxon>
        <taxon>Fungi</taxon>
        <taxon>Dikarya</taxon>
        <taxon>Ascomycota</taxon>
        <taxon>Pezizomycotina</taxon>
        <taxon>Dothideomycetes</taxon>
        <taxon>Pleosporomycetidae</taxon>
        <taxon>Pleosporales</taxon>
        <taxon>Massarineae</taxon>
        <taxon>Massarinaceae</taxon>
        <taxon>Massarina</taxon>
    </lineage>
</organism>